<dbReference type="EMBL" id="JACRTE010000003">
    <property type="protein sequence ID" value="MBC8596059.1"/>
    <property type="molecule type" value="Genomic_DNA"/>
</dbReference>
<protein>
    <submittedName>
        <fullName evidence="7">O-antigen ligase family protein</fullName>
    </submittedName>
</protein>
<feature type="transmembrane region" description="Helical" evidence="5">
    <location>
        <begin position="277"/>
        <end position="295"/>
    </location>
</feature>
<keyword evidence="7" id="KW-0436">Ligase</keyword>
<feature type="transmembrane region" description="Helical" evidence="5">
    <location>
        <begin position="446"/>
        <end position="466"/>
    </location>
</feature>
<evidence type="ECO:0000256" key="1">
    <source>
        <dbReference type="ARBA" id="ARBA00004141"/>
    </source>
</evidence>
<dbReference type="Proteomes" id="UP000647416">
    <property type="component" value="Unassembled WGS sequence"/>
</dbReference>
<comment type="subcellular location">
    <subcellularLocation>
        <location evidence="1">Membrane</location>
        <topology evidence="1">Multi-pass membrane protein</topology>
    </subcellularLocation>
</comment>
<gene>
    <name evidence="7" type="ORF">H8706_04145</name>
</gene>
<dbReference type="InterPro" id="IPR007016">
    <property type="entry name" value="O-antigen_ligase-rel_domated"/>
</dbReference>
<dbReference type="RefSeq" id="WP_262431617.1">
    <property type="nucleotide sequence ID" value="NZ_JACRTE010000003.1"/>
</dbReference>
<sequence>MEKSLVLTFLINFFNRFSACFKGSILKKIEDFFANIFKKDAQKSFFVRFFTKAPNLSNAVSNSAIARFFLAICNFFAKIIRGAVKILKKSAVLNGILWLYDNVFDISLRTYGLFLLAFSVVYEAVLVISGGSGGIIALAAAIFSAVLILLNISLSAMFKNSVLIKKIMLYFGIDLEQSAKTVKTTRFCGAVFLGLGALCGAVTAYVPPLYVFAAVIAFCGVSAVLINFKTGIYIIAGLFPFLPTMAVAGLMLLTFLSMLLKLAYDENFKFTKTNLDVFILLFALVMFISSVTSFARNSSMKIFMVYSVFMMGYFIITNTVKNKKSLYLMFSIMTVSAVLVALYGIYQHIFGFAEGTTWTDTEMFTDIQTRVVSTFGNPNVLGEYLLLMIPAVCAFVWNAPKIGNRVVNLLPLGLLGLCMIFTYSRGNWLGLIAAAVIFVSFYDRKFIWLGIMLVLLSPLFMPQSIVNRFLSIGDVSDTSTSYRVYIWFGTIKMLKDYWFCGIGPGTEAFNMIYPHYAYASIVAPHSHNLYLQILAENGILGILVFLALLIVLFKDSISAITGAKKSYAKACCTALTAGLAGYLVQGVFDNVWYNNRIVMMFFMFLALLECSVLILRKGEAND</sequence>
<feature type="transmembrane region" description="Helical" evidence="5">
    <location>
        <begin position="326"/>
        <end position="346"/>
    </location>
</feature>
<evidence type="ECO:0000313" key="7">
    <source>
        <dbReference type="EMBL" id="MBC8596059.1"/>
    </source>
</evidence>
<dbReference type="GO" id="GO:0016874">
    <property type="term" value="F:ligase activity"/>
    <property type="evidence" value="ECO:0007669"/>
    <property type="project" value="UniProtKB-KW"/>
</dbReference>
<proteinExistence type="predicted"/>
<keyword evidence="8" id="KW-1185">Reference proteome</keyword>
<comment type="caution">
    <text evidence="7">The sequence shown here is derived from an EMBL/GenBank/DDBJ whole genome shotgun (WGS) entry which is preliminary data.</text>
</comment>
<evidence type="ECO:0000256" key="4">
    <source>
        <dbReference type="ARBA" id="ARBA00023136"/>
    </source>
</evidence>
<dbReference type="PANTHER" id="PTHR37422:SF13">
    <property type="entry name" value="LIPOPOLYSACCHARIDE BIOSYNTHESIS PROTEIN PA4999-RELATED"/>
    <property type="match status" value="1"/>
</dbReference>
<evidence type="ECO:0000256" key="3">
    <source>
        <dbReference type="ARBA" id="ARBA00022989"/>
    </source>
</evidence>
<organism evidence="7 8">
    <name type="scientific">Qingrenia yutianensis</name>
    <dbReference type="NCBI Taxonomy" id="2763676"/>
    <lineage>
        <taxon>Bacteria</taxon>
        <taxon>Bacillati</taxon>
        <taxon>Bacillota</taxon>
        <taxon>Clostridia</taxon>
        <taxon>Eubacteriales</taxon>
        <taxon>Oscillospiraceae</taxon>
        <taxon>Qingrenia</taxon>
    </lineage>
</organism>
<evidence type="ECO:0000313" key="8">
    <source>
        <dbReference type="Proteomes" id="UP000647416"/>
    </source>
</evidence>
<evidence type="ECO:0000259" key="6">
    <source>
        <dbReference type="Pfam" id="PF04932"/>
    </source>
</evidence>
<keyword evidence="2 5" id="KW-0812">Transmembrane</keyword>
<dbReference type="InterPro" id="IPR051533">
    <property type="entry name" value="WaaL-like"/>
</dbReference>
<accession>A0A926FCQ5</accession>
<evidence type="ECO:0000256" key="2">
    <source>
        <dbReference type="ARBA" id="ARBA00022692"/>
    </source>
</evidence>
<reference evidence="7" key="1">
    <citation type="submission" date="2020-08" db="EMBL/GenBank/DDBJ databases">
        <title>Genome public.</title>
        <authorList>
            <person name="Liu C."/>
            <person name="Sun Q."/>
        </authorList>
    </citation>
    <scope>NUCLEOTIDE SEQUENCE</scope>
    <source>
        <strain evidence="7">NSJ-50</strain>
    </source>
</reference>
<dbReference type="PANTHER" id="PTHR37422">
    <property type="entry name" value="TEICHURONIC ACID BIOSYNTHESIS PROTEIN TUAE"/>
    <property type="match status" value="1"/>
</dbReference>
<feature type="domain" description="O-antigen ligase-related" evidence="6">
    <location>
        <begin position="413"/>
        <end position="546"/>
    </location>
</feature>
<evidence type="ECO:0000256" key="5">
    <source>
        <dbReference type="SAM" id="Phobius"/>
    </source>
</evidence>
<feature type="transmembrane region" description="Helical" evidence="5">
    <location>
        <begin position="108"/>
        <end position="129"/>
    </location>
</feature>
<feature type="transmembrane region" description="Helical" evidence="5">
    <location>
        <begin position="187"/>
        <end position="205"/>
    </location>
</feature>
<feature type="transmembrane region" description="Helical" evidence="5">
    <location>
        <begin position="412"/>
        <end position="439"/>
    </location>
</feature>
<feature type="transmembrane region" description="Helical" evidence="5">
    <location>
        <begin position="529"/>
        <end position="554"/>
    </location>
</feature>
<feature type="transmembrane region" description="Helical" evidence="5">
    <location>
        <begin position="302"/>
        <end position="320"/>
    </location>
</feature>
<dbReference type="GO" id="GO:0016020">
    <property type="term" value="C:membrane"/>
    <property type="evidence" value="ECO:0007669"/>
    <property type="project" value="UniProtKB-SubCell"/>
</dbReference>
<feature type="transmembrane region" description="Helical" evidence="5">
    <location>
        <begin position="380"/>
        <end position="400"/>
    </location>
</feature>
<feature type="transmembrane region" description="Helical" evidence="5">
    <location>
        <begin position="566"/>
        <end position="585"/>
    </location>
</feature>
<dbReference type="Pfam" id="PF04932">
    <property type="entry name" value="Wzy_C"/>
    <property type="match status" value="1"/>
</dbReference>
<feature type="transmembrane region" description="Helical" evidence="5">
    <location>
        <begin position="135"/>
        <end position="158"/>
    </location>
</feature>
<feature type="transmembrane region" description="Helical" evidence="5">
    <location>
        <begin position="211"/>
        <end position="228"/>
    </location>
</feature>
<feature type="transmembrane region" description="Helical" evidence="5">
    <location>
        <begin position="235"/>
        <end position="257"/>
    </location>
</feature>
<dbReference type="AlphaFoldDB" id="A0A926FCQ5"/>
<feature type="transmembrane region" description="Helical" evidence="5">
    <location>
        <begin position="597"/>
        <end position="615"/>
    </location>
</feature>
<keyword evidence="4 5" id="KW-0472">Membrane</keyword>
<name>A0A926FCQ5_9FIRM</name>
<keyword evidence="3 5" id="KW-1133">Transmembrane helix</keyword>